<evidence type="ECO:0000256" key="1">
    <source>
        <dbReference type="SAM" id="Coils"/>
    </source>
</evidence>
<protein>
    <submittedName>
        <fullName evidence="2">Uncharacterized protein</fullName>
    </submittedName>
</protein>
<dbReference type="RefSeq" id="XP_067060969.1">
    <property type="nucleotide sequence ID" value="XM_067205417.1"/>
</dbReference>
<accession>A0A836FYV7</accession>
<gene>
    <name evidence="2" type="ORF">LSCM4_03410</name>
</gene>
<evidence type="ECO:0000313" key="3">
    <source>
        <dbReference type="Proteomes" id="UP000674143"/>
    </source>
</evidence>
<comment type="caution">
    <text evidence="2">The sequence shown here is derived from an EMBL/GenBank/DDBJ whole genome shotgun (WGS) entry which is preliminary data.</text>
</comment>
<dbReference type="KEGG" id="loi:92359351"/>
<dbReference type="EMBL" id="JAFHLR010000031">
    <property type="protein sequence ID" value="KAG5471852.1"/>
    <property type="molecule type" value="Genomic_DNA"/>
</dbReference>
<evidence type="ECO:0000313" key="2">
    <source>
        <dbReference type="EMBL" id="KAG5471852.1"/>
    </source>
</evidence>
<dbReference type="Proteomes" id="UP000674143">
    <property type="component" value="Chromosome 31"/>
</dbReference>
<sequence length="83" mass="9093">MLISESSHQESRDECEGLVKEAGLAVAKAVIEKELGKVIEEIAAATEELSEVEDVMAEEADRAVLALRCCDGEMTLRVERLMD</sequence>
<keyword evidence="3" id="KW-1185">Reference proteome</keyword>
<organism evidence="2 3">
    <name type="scientific">Leishmania orientalis</name>
    <dbReference type="NCBI Taxonomy" id="2249476"/>
    <lineage>
        <taxon>Eukaryota</taxon>
        <taxon>Discoba</taxon>
        <taxon>Euglenozoa</taxon>
        <taxon>Kinetoplastea</taxon>
        <taxon>Metakinetoplastina</taxon>
        <taxon>Trypanosomatida</taxon>
        <taxon>Trypanosomatidae</taxon>
        <taxon>Leishmaniinae</taxon>
        <taxon>Leishmania</taxon>
    </lineage>
</organism>
<proteinExistence type="predicted"/>
<dbReference type="AlphaFoldDB" id="A0A836FYV7"/>
<keyword evidence="1" id="KW-0175">Coiled coil</keyword>
<feature type="coiled-coil region" evidence="1">
    <location>
        <begin position="28"/>
        <end position="62"/>
    </location>
</feature>
<name>A0A836FYV7_9TRYP</name>
<dbReference type="GeneID" id="92359351"/>
<reference evidence="2 3" key="1">
    <citation type="submission" date="2021-02" db="EMBL/GenBank/DDBJ databases">
        <title>Leishmania (Mundinia) orientalis Genome sequencing and assembly.</title>
        <authorList>
            <person name="Almutairi H."/>
            <person name="Gatherer D."/>
        </authorList>
    </citation>
    <scope>NUCLEOTIDE SEQUENCE [LARGE SCALE GENOMIC DNA]</scope>
    <source>
        <strain evidence="2">LSCM4</strain>
    </source>
</reference>